<gene>
    <name evidence="1" type="ORF">J2X78_003812</name>
</gene>
<accession>A0ACC6L1P5</accession>
<dbReference type="Proteomes" id="UP001246858">
    <property type="component" value="Unassembled WGS sequence"/>
</dbReference>
<protein>
    <submittedName>
        <fullName evidence="1">S1-C subfamily serine protease</fullName>
    </submittedName>
</protein>
<proteinExistence type="predicted"/>
<comment type="caution">
    <text evidence="1">The sequence shown here is derived from an EMBL/GenBank/DDBJ whole genome shotgun (WGS) entry which is preliminary data.</text>
</comment>
<name>A0ACC6L1P5_9SPHI</name>
<sequence length="308" mass="33300">MNITSLKTQLLSIVAALLINCCLLFTAAAQNTSKLISVDDATLVSKIEKQAETAMSDRNWVIDRLKNKIQNLKEGDRVTASLPKAATKLMSSEDIYEQRSKGVIMVGSYYNCGNCNKMHTSLASGAILNDQGICVTNYHVLEKIIDAKQRAKAGDSLAFVSTMDGRIFPITDILAYTKIGDAAIFKIDTKGEKLSSIPLGQSAKTGARVHAITHPNGYHYFYSEGVVARNVSYATNGADGDRMEITADYAKGSSGGPILDSYGNLIGMVSTTSSIYYDEQKGTNLQMVVKSTIPVATIKRLFNGPQTT</sequence>
<keyword evidence="1" id="KW-0378">Hydrolase</keyword>
<dbReference type="EMBL" id="JAVDTF010000003">
    <property type="protein sequence ID" value="MDR6785238.1"/>
    <property type="molecule type" value="Genomic_DNA"/>
</dbReference>
<organism evidence="1 2">
    <name type="scientific">Pedobacter africanus</name>
    <dbReference type="NCBI Taxonomy" id="151894"/>
    <lineage>
        <taxon>Bacteria</taxon>
        <taxon>Pseudomonadati</taxon>
        <taxon>Bacteroidota</taxon>
        <taxon>Sphingobacteriia</taxon>
        <taxon>Sphingobacteriales</taxon>
        <taxon>Sphingobacteriaceae</taxon>
        <taxon>Pedobacter</taxon>
    </lineage>
</organism>
<evidence type="ECO:0000313" key="1">
    <source>
        <dbReference type="EMBL" id="MDR6785238.1"/>
    </source>
</evidence>
<keyword evidence="2" id="KW-1185">Reference proteome</keyword>
<reference evidence="1" key="1">
    <citation type="submission" date="2023-07" db="EMBL/GenBank/DDBJ databases">
        <title>Sorghum-associated microbial communities from plants grown in Nebraska, USA.</title>
        <authorList>
            <person name="Schachtman D."/>
        </authorList>
    </citation>
    <scope>NUCLEOTIDE SEQUENCE</scope>
    <source>
        <strain evidence="1">2697</strain>
    </source>
</reference>
<evidence type="ECO:0000313" key="2">
    <source>
        <dbReference type="Proteomes" id="UP001246858"/>
    </source>
</evidence>
<keyword evidence="1" id="KW-0645">Protease</keyword>